<proteinExistence type="predicted"/>
<evidence type="ECO:0000313" key="3">
    <source>
        <dbReference type="EMBL" id="RZU99486.1"/>
    </source>
</evidence>
<dbReference type="Proteomes" id="UP000292298">
    <property type="component" value="Unassembled WGS sequence"/>
</dbReference>
<keyword evidence="4" id="KW-1185">Reference proteome</keyword>
<feature type="domain" description="AB hydrolase-1" evidence="2">
    <location>
        <begin position="16"/>
        <end position="128"/>
    </location>
</feature>
<dbReference type="InterPro" id="IPR000639">
    <property type="entry name" value="Epox_hydrolase-like"/>
</dbReference>
<name>A0A4Q8D273_9GAMM</name>
<organism evidence="3 4">
    <name type="scientific">Spiribacter vilamensis</name>
    <dbReference type="NCBI Taxonomy" id="531306"/>
    <lineage>
        <taxon>Bacteria</taxon>
        <taxon>Pseudomonadati</taxon>
        <taxon>Pseudomonadota</taxon>
        <taxon>Gammaproteobacteria</taxon>
        <taxon>Chromatiales</taxon>
        <taxon>Ectothiorhodospiraceae</taxon>
        <taxon>Spiribacter</taxon>
    </lineage>
</organism>
<evidence type="ECO:0000259" key="2">
    <source>
        <dbReference type="Pfam" id="PF00561"/>
    </source>
</evidence>
<evidence type="ECO:0000313" key="4">
    <source>
        <dbReference type="Proteomes" id="UP000292298"/>
    </source>
</evidence>
<dbReference type="SUPFAM" id="SSF53474">
    <property type="entry name" value="alpha/beta-Hydrolases"/>
    <property type="match status" value="1"/>
</dbReference>
<dbReference type="InterPro" id="IPR000073">
    <property type="entry name" value="AB_hydrolase_1"/>
</dbReference>
<accession>A0A4Q8D273</accession>
<dbReference type="PANTHER" id="PTHR46118:SF4">
    <property type="entry name" value="PROTEIN ABHD11"/>
    <property type="match status" value="1"/>
</dbReference>
<dbReference type="AlphaFoldDB" id="A0A4Q8D273"/>
<dbReference type="PRINTS" id="PR00111">
    <property type="entry name" value="ABHYDROLASE"/>
</dbReference>
<dbReference type="InterPro" id="IPR029058">
    <property type="entry name" value="AB_hydrolase_fold"/>
</dbReference>
<dbReference type="EMBL" id="SHLI01000001">
    <property type="protein sequence ID" value="RZU99486.1"/>
    <property type="molecule type" value="Genomic_DNA"/>
</dbReference>
<dbReference type="RefSeq" id="WP_130503716.1">
    <property type="nucleotide sequence ID" value="NZ_SHLI01000001.1"/>
</dbReference>
<reference evidence="3 4" key="1">
    <citation type="submission" date="2019-02" db="EMBL/GenBank/DDBJ databases">
        <title>Genomic Encyclopedia of Type Strains, Phase IV (KMG-IV): sequencing the most valuable type-strain genomes for metagenomic binning, comparative biology and taxonomic classification.</title>
        <authorList>
            <person name="Goeker M."/>
        </authorList>
    </citation>
    <scope>NUCLEOTIDE SEQUENCE [LARGE SCALE GENOMIC DNA]</scope>
    <source>
        <strain evidence="3 4">DSM 21056</strain>
    </source>
</reference>
<dbReference type="Gene3D" id="3.40.50.1820">
    <property type="entry name" value="alpha/beta hydrolase"/>
    <property type="match status" value="1"/>
</dbReference>
<dbReference type="PANTHER" id="PTHR46118">
    <property type="entry name" value="PROTEIN ABHD11"/>
    <property type="match status" value="1"/>
</dbReference>
<dbReference type="GO" id="GO:0016787">
    <property type="term" value="F:hydrolase activity"/>
    <property type="evidence" value="ECO:0007669"/>
    <property type="project" value="UniProtKB-KW"/>
</dbReference>
<sequence length="264" mass="28948">MTDSVELASADSGEGPALVMLHGLYGSGNNWRGIARPFEASHRVLRPDLRNHGQSPHCADMDYRRMAADIVALLDRKGIDRADIMGHSMGGKVAMTLALTAPSRLRRLMVVDIAPMAYNHEVEHGGIIRAMQAIDLAAAPGRDAVDRELATTISHPMIRQFLLTNLQRRDNQWAWRIPLDILADQLPVIQGWPEGLGSLADRPVRCLHGGASDYVAAAGRAAIARHFPAAGIIRYDGVGHWLHAEAPQRFTDDLKDFVAEDDHP</sequence>
<gene>
    <name evidence="3" type="ORF">EV698_1778</name>
</gene>
<evidence type="ECO:0000256" key="1">
    <source>
        <dbReference type="ARBA" id="ARBA00022801"/>
    </source>
</evidence>
<dbReference type="OrthoDB" id="9808398at2"/>
<dbReference type="PRINTS" id="PR00412">
    <property type="entry name" value="EPOXHYDRLASE"/>
</dbReference>
<keyword evidence="1" id="KW-0378">Hydrolase</keyword>
<dbReference type="Pfam" id="PF00561">
    <property type="entry name" value="Abhydrolase_1"/>
    <property type="match status" value="1"/>
</dbReference>
<comment type="caution">
    <text evidence="3">The sequence shown here is derived from an EMBL/GenBank/DDBJ whole genome shotgun (WGS) entry which is preliminary data.</text>
</comment>
<protein>
    <submittedName>
        <fullName evidence="3">Pimeloyl-ACP methyl ester carboxylesterase</fullName>
    </submittedName>
</protein>